<dbReference type="STRING" id="388357.GCA_001580365_02346"/>
<dbReference type="RefSeq" id="WP_147017808.1">
    <property type="nucleotide sequence ID" value="NZ_BJZS01000102.1"/>
</dbReference>
<name>A0A512IH09_9MICC</name>
<organism evidence="2 3">
    <name type="scientific">Kocuria turfanensis</name>
    <dbReference type="NCBI Taxonomy" id="388357"/>
    <lineage>
        <taxon>Bacteria</taxon>
        <taxon>Bacillati</taxon>
        <taxon>Actinomycetota</taxon>
        <taxon>Actinomycetes</taxon>
        <taxon>Micrococcales</taxon>
        <taxon>Micrococcaceae</taxon>
        <taxon>Kocuria</taxon>
    </lineage>
</organism>
<evidence type="ECO:0000313" key="2">
    <source>
        <dbReference type="EMBL" id="GEO96995.1"/>
    </source>
</evidence>
<keyword evidence="3" id="KW-1185">Reference proteome</keyword>
<comment type="caution">
    <text evidence="2">The sequence shown here is derived from an EMBL/GenBank/DDBJ whole genome shotgun (WGS) entry which is preliminary data.</text>
</comment>
<reference evidence="2 3" key="1">
    <citation type="submission" date="2019-07" db="EMBL/GenBank/DDBJ databases">
        <title>Whole genome shotgun sequence of Kocuria turfanensis NBRC 107627.</title>
        <authorList>
            <person name="Hosoyama A."/>
            <person name="Uohara A."/>
            <person name="Ohji S."/>
            <person name="Ichikawa N."/>
        </authorList>
    </citation>
    <scope>NUCLEOTIDE SEQUENCE [LARGE SCALE GENOMIC DNA]</scope>
    <source>
        <strain evidence="2 3">NBRC 107627</strain>
    </source>
</reference>
<proteinExistence type="predicted"/>
<evidence type="ECO:0000256" key="1">
    <source>
        <dbReference type="SAM" id="MobiDB-lite"/>
    </source>
</evidence>
<dbReference type="Proteomes" id="UP000321103">
    <property type="component" value="Unassembled WGS sequence"/>
</dbReference>
<dbReference type="EMBL" id="BJZS01000102">
    <property type="protein sequence ID" value="GEO96995.1"/>
    <property type="molecule type" value="Genomic_DNA"/>
</dbReference>
<feature type="compositionally biased region" description="Polar residues" evidence="1">
    <location>
        <begin position="142"/>
        <end position="156"/>
    </location>
</feature>
<evidence type="ECO:0000313" key="3">
    <source>
        <dbReference type="Proteomes" id="UP000321103"/>
    </source>
</evidence>
<dbReference type="AlphaFoldDB" id="A0A512IH09"/>
<feature type="region of interest" description="Disordered" evidence="1">
    <location>
        <begin position="140"/>
        <end position="182"/>
    </location>
</feature>
<gene>
    <name evidence="2" type="ORF">KTU01_31180</name>
</gene>
<sequence length="182" mass="20173">MGSKQCKKKSQGWCSGRIPVVPAGHEVEYNVTCNRCGTRETVLSMIGRFPRHTSTGKDRYFCLRSGASYLPSEVKGARWRIVEKIVVPEADGRHARPVLPRVVSVVPKSAKGGQKTPDRLSSPLVDGRDVRAQTRLQAARRNYSSDLEQANDSRYQASRELYDGSTSVVARLSPSQGTGRRR</sequence>
<protein>
    <submittedName>
        <fullName evidence="2">Uncharacterized protein</fullName>
    </submittedName>
</protein>
<accession>A0A512IH09</accession>
<feature type="compositionally biased region" description="Polar residues" evidence="1">
    <location>
        <begin position="164"/>
        <end position="182"/>
    </location>
</feature>